<dbReference type="Gene3D" id="3.30.70.270">
    <property type="match status" value="1"/>
</dbReference>
<dbReference type="InterPro" id="IPR000477">
    <property type="entry name" value="RT_dom"/>
</dbReference>
<name>A0A085MRI4_9BILA</name>
<dbReference type="InterPro" id="IPR021109">
    <property type="entry name" value="Peptidase_aspartic_dom_sf"/>
</dbReference>
<evidence type="ECO:0000259" key="1">
    <source>
        <dbReference type="Pfam" id="PF00078"/>
    </source>
</evidence>
<dbReference type="Proteomes" id="UP000030758">
    <property type="component" value="Unassembled WGS sequence"/>
</dbReference>
<protein>
    <recommendedName>
        <fullName evidence="1">Reverse transcriptase domain-containing protein</fullName>
    </recommendedName>
</protein>
<dbReference type="InterPro" id="IPR052055">
    <property type="entry name" value="Hepadnavirus_pol/RT"/>
</dbReference>
<dbReference type="PANTHER" id="PTHR33050">
    <property type="entry name" value="REVERSE TRANSCRIPTASE DOMAIN-CONTAINING PROTEIN"/>
    <property type="match status" value="1"/>
</dbReference>
<evidence type="ECO:0000313" key="2">
    <source>
        <dbReference type="EMBL" id="KFD59830.1"/>
    </source>
</evidence>
<proteinExistence type="predicted"/>
<gene>
    <name evidence="2" type="ORF">M514_27993</name>
</gene>
<dbReference type="Pfam" id="PF00078">
    <property type="entry name" value="RVT_1"/>
    <property type="match status" value="1"/>
</dbReference>
<dbReference type="Gene3D" id="3.10.10.10">
    <property type="entry name" value="HIV Type 1 Reverse Transcriptase, subunit A, domain 1"/>
    <property type="match status" value="1"/>
</dbReference>
<dbReference type="InterPro" id="IPR043502">
    <property type="entry name" value="DNA/RNA_pol_sf"/>
</dbReference>
<dbReference type="InterPro" id="IPR043128">
    <property type="entry name" value="Rev_trsase/Diguanyl_cyclase"/>
</dbReference>
<accession>A0A085MRI4</accession>
<dbReference type="SUPFAM" id="SSF56672">
    <property type="entry name" value="DNA/RNA polymerases"/>
    <property type="match status" value="1"/>
</dbReference>
<organism evidence="2">
    <name type="scientific">Trichuris suis</name>
    <name type="common">pig whipworm</name>
    <dbReference type="NCBI Taxonomy" id="68888"/>
    <lineage>
        <taxon>Eukaryota</taxon>
        <taxon>Metazoa</taxon>
        <taxon>Ecdysozoa</taxon>
        <taxon>Nematoda</taxon>
        <taxon>Enoplea</taxon>
        <taxon>Dorylaimia</taxon>
        <taxon>Trichinellida</taxon>
        <taxon>Trichuridae</taxon>
        <taxon>Trichuris</taxon>
    </lineage>
</organism>
<sequence>MHVNGVERTVLVDTGCTNCIAHESCCKQWKEQTVTMTTLNDGVLQGKGVGTVWLQPMDRPRVQADVIICQTKPLGFDFILGINGIKKLRGLEIDHEGRVRFRPTEGTVCAATEADITLDERDFVVTFDRDDCSWRATWKWTNGGGPDVLKNIVREYPPSREIRGSYEEELRSWVEQGWLVPYDQTKYGPAKGLIPPMAIVQRNKGKIRPVMDFRELNAHIETFTAHADVCADKMRLWRRQGVNLAVVDLKKAYLQIRIDESLWPYQTVIFMGRRYCLTRLGFGLNVAPLVMTTVLNYVLSQDSKVREGTSAYIDDILVNGDVVSTRQVQDLLARFGFASKAPENVADGARVLGLRVWGEHGKLAWRRGVEIPSLPGKRTSCPSQIFHRKGTPVFLTQTGKRQGFRHSEAYDWKNCRRLLMAPC</sequence>
<feature type="domain" description="Reverse transcriptase" evidence="1">
    <location>
        <begin position="204"/>
        <end position="319"/>
    </location>
</feature>
<dbReference type="PANTHER" id="PTHR33050:SF7">
    <property type="entry name" value="RIBONUCLEASE H"/>
    <property type="match status" value="1"/>
</dbReference>
<dbReference type="EMBL" id="KL367728">
    <property type="protein sequence ID" value="KFD59830.1"/>
    <property type="molecule type" value="Genomic_DNA"/>
</dbReference>
<dbReference type="AlphaFoldDB" id="A0A085MRI4"/>
<reference evidence="2" key="1">
    <citation type="journal article" date="2014" name="Nat. Genet.">
        <title>Genome and transcriptome of the porcine whipworm Trichuris suis.</title>
        <authorList>
            <person name="Jex A.R."/>
            <person name="Nejsum P."/>
            <person name="Schwarz E.M."/>
            <person name="Hu L."/>
            <person name="Young N.D."/>
            <person name="Hall R.S."/>
            <person name="Korhonen P.K."/>
            <person name="Liao S."/>
            <person name="Thamsborg S."/>
            <person name="Xia J."/>
            <person name="Xu P."/>
            <person name="Wang S."/>
            <person name="Scheerlinck J.P."/>
            <person name="Hofmann A."/>
            <person name="Sternberg P.W."/>
            <person name="Wang J."/>
            <person name="Gasser R.B."/>
        </authorList>
    </citation>
    <scope>NUCLEOTIDE SEQUENCE [LARGE SCALE GENOMIC DNA]</scope>
    <source>
        <strain evidence="2">DCEP-RM93F</strain>
    </source>
</reference>
<dbReference type="Gene3D" id="2.40.70.10">
    <property type="entry name" value="Acid Proteases"/>
    <property type="match status" value="1"/>
</dbReference>